<accession>A0A1X0NEN2</accession>
<dbReference type="AlphaFoldDB" id="A0A1X0NEN2"/>
<evidence type="ECO:0000313" key="3">
    <source>
        <dbReference type="EMBL" id="ORC82515.1"/>
    </source>
</evidence>
<name>A0A1X0NEN2_9TRYP</name>
<dbReference type="EMBL" id="NBCO01000090">
    <property type="protein sequence ID" value="ORC82515.1"/>
    <property type="molecule type" value="Genomic_DNA"/>
</dbReference>
<feature type="region of interest" description="Disordered" evidence="1">
    <location>
        <begin position="1"/>
        <end position="25"/>
    </location>
</feature>
<evidence type="ECO:0000256" key="2">
    <source>
        <dbReference type="SAM" id="Phobius"/>
    </source>
</evidence>
<feature type="transmembrane region" description="Helical" evidence="2">
    <location>
        <begin position="79"/>
        <end position="97"/>
    </location>
</feature>
<keyword evidence="2" id="KW-1133">Transmembrane helix</keyword>
<reference evidence="3 4" key="1">
    <citation type="submission" date="2017-03" db="EMBL/GenBank/DDBJ databases">
        <title>An alternative strategy for trypanosome survival in the mammalian bloodstream revealed through genome and transcriptome analysis of the ubiquitous bovine parasite Trypanosoma (Megatrypanum) theileri.</title>
        <authorList>
            <person name="Kelly S."/>
            <person name="Ivens A."/>
            <person name="Mott A."/>
            <person name="O'Neill E."/>
            <person name="Emms D."/>
            <person name="Macleod O."/>
            <person name="Voorheis P."/>
            <person name="Matthews J."/>
            <person name="Matthews K."/>
            <person name="Carrington M."/>
        </authorList>
    </citation>
    <scope>NUCLEOTIDE SEQUENCE [LARGE SCALE GENOMIC DNA]</scope>
    <source>
        <strain evidence="3">Edinburgh</strain>
    </source>
</reference>
<sequence length="104" mass="11174">SGTLREGASAFSGHVSPSGRSAPSEVPLVQFVPGGVTWRRILVSLSVSGTWSERSAAGTSSARTCTHAHESRRARIHSTWRIITIAILLAVVLLQPLRKKTETK</sequence>
<dbReference type="VEuPathDB" id="TriTrypDB:TM35_000901130"/>
<keyword evidence="2" id="KW-0812">Transmembrane</keyword>
<dbReference type="GeneID" id="39991267"/>
<evidence type="ECO:0000313" key="4">
    <source>
        <dbReference type="Proteomes" id="UP000192257"/>
    </source>
</evidence>
<protein>
    <submittedName>
        <fullName evidence="3">Uncharacterized protein</fullName>
    </submittedName>
</protein>
<gene>
    <name evidence="3" type="ORF">TM35_000901130</name>
</gene>
<comment type="caution">
    <text evidence="3">The sequence shown here is derived from an EMBL/GenBank/DDBJ whole genome shotgun (WGS) entry which is preliminary data.</text>
</comment>
<evidence type="ECO:0000256" key="1">
    <source>
        <dbReference type="SAM" id="MobiDB-lite"/>
    </source>
</evidence>
<feature type="non-terminal residue" evidence="3">
    <location>
        <position position="1"/>
    </location>
</feature>
<organism evidence="3 4">
    <name type="scientific">Trypanosoma theileri</name>
    <dbReference type="NCBI Taxonomy" id="67003"/>
    <lineage>
        <taxon>Eukaryota</taxon>
        <taxon>Discoba</taxon>
        <taxon>Euglenozoa</taxon>
        <taxon>Kinetoplastea</taxon>
        <taxon>Metakinetoplastina</taxon>
        <taxon>Trypanosomatida</taxon>
        <taxon>Trypanosomatidae</taxon>
        <taxon>Trypanosoma</taxon>
    </lineage>
</organism>
<proteinExistence type="predicted"/>
<dbReference type="Proteomes" id="UP000192257">
    <property type="component" value="Unassembled WGS sequence"/>
</dbReference>
<keyword evidence="4" id="KW-1185">Reference proteome</keyword>
<keyword evidence="2" id="KW-0472">Membrane</keyword>
<dbReference type="RefSeq" id="XP_028877232.1">
    <property type="nucleotide sequence ID" value="XM_029031487.1"/>
</dbReference>